<dbReference type="EMBL" id="MU273883">
    <property type="protein sequence ID" value="KAI0027545.1"/>
    <property type="molecule type" value="Genomic_DNA"/>
</dbReference>
<sequence>MAAYLRSWLPSSLPLATSPPTSDPAPESPTTPTVPIVELVDDDDVPPAFPALSSAQRASSSAPTAGMPRILSDDALMPPPPVPPVYRRSRLGVPASRPTGSSLMPPPSTSQLPTRSPGQKKREKVALAPGHSPLDWANLKTSGTDLRGGVTQPMRIPPSVLKQHNKQDDAWSVFNGKVYNITPYVDFHPGGAREIMRAAGRDGTKLFALTHSWVNVDYMLDACFIGFLVPEP</sequence>
<dbReference type="Proteomes" id="UP000814128">
    <property type="component" value="Unassembled WGS sequence"/>
</dbReference>
<protein>
    <submittedName>
        <fullName evidence="1">Cytochrome b5-like heme/steroid binding domain-containing protein</fullName>
    </submittedName>
</protein>
<evidence type="ECO:0000313" key="2">
    <source>
        <dbReference type="Proteomes" id="UP000814128"/>
    </source>
</evidence>
<proteinExistence type="predicted"/>
<accession>A0ACB8Q6Z7</accession>
<evidence type="ECO:0000313" key="1">
    <source>
        <dbReference type="EMBL" id="KAI0027545.1"/>
    </source>
</evidence>
<organism evidence="1 2">
    <name type="scientific">Vararia minispora EC-137</name>
    <dbReference type="NCBI Taxonomy" id="1314806"/>
    <lineage>
        <taxon>Eukaryota</taxon>
        <taxon>Fungi</taxon>
        <taxon>Dikarya</taxon>
        <taxon>Basidiomycota</taxon>
        <taxon>Agaricomycotina</taxon>
        <taxon>Agaricomycetes</taxon>
        <taxon>Russulales</taxon>
        <taxon>Lachnocladiaceae</taxon>
        <taxon>Vararia</taxon>
    </lineage>
</organism>
<name>A0ACB8Q6Z7_9AGAM</name>
<keyword evidence="2" id="KW-1185">Reference proteome</keyword>
<reference evidence="1" key="1">
    <citation type="submission" date="2021-02" db="EMBL/GenBank/DDBJ databases">
        <authorList>
            <consortium name="DOE Joint Genome Institute"/>
            <person name="Ahrendt S."/>
            <person name="Looney B.P."/>
            <person name="Miyauchi S."/>
            <person name="Morin E."/>
            <person name="Drula E."/>
            <person name="Courty P.E."/>
            <person name="Chicoki N."/>
            <person name="Fauchery L."/>
            <person name="Kohler A."/>
            <person name="Kuo A."/>
            <person name="Labutti K."/>
            <person name="Pangilinan J."/>
            <person name="Lipzen A."/>
            <person name="Riley R."/>
            <person name="Andreopoulos W."/>
            <person name="He G."/>
            <person name="Johnson J."/>
            <person name="Barry K.W."/>
            <person name="Grigoriev I.V."/>
            <person name="Nagy L."/>
            <person name="Hibbett D."/>
            <person name="Henrissat B."/>
            <person name="Matheny P.B."/>
            <person name="Labbe J."/>
            <person name="Martin F."/>
        </authorList>
    </citation>
    <scope>NUCLEOTIDE SEQUENCE</scope>
    <source>
        <strain evidence="1">EC-137</strain>
    </source>
</reference>
<feature type="non-terminal residue" evidence="1">
    <location>
        <position position="232"/>
    </location>
</feature>
<reference evidence="1" key="2">
    <citation type="journal article" date="2022" name="New Phytol.">
        <title>Evolutionary transition to the ectomycorrhizal habit in the genomes of a hyperdiverse lineage of mushroom-forming fungi.</title>
        <authorList>
            <person name="Looney B."/>
            <person name="Miyauchi S."/>
            <person name="Morin E."/>
            <person name="Drula E."/>
            <person name="Courty P.E."/>
            <person name="Kohler A."/>
            <person name="Kuo A."/>
            <person name="LaButti K."/>
            <person name="Pangilinan J."/>
            <person name="Lipzen A."/>
            <person name="Riley R."/>
            <person name="Andreopoulos W."/>
            <person name="He G."/>
            <person name="Johnson J."/>
            <person name="Nolan M."/>
            <person name="Tritt A."/>
            <person name="Barry K.W."/>
            <person name="Grigoriev I.V."/>
            <person name="Nagy L.G."/>
            <person name="Hibbett D."/>
            <person name="Henrissat B."/>
            <person name="Matheny P.B."/>
            <person name="Labbe J."/>
            <person name="Martin F.M."/>
        </authorList>
    </citation>
    <scope>NUCLEOTIDE SEQUENCE</scope>
    <source>
        <strain evidence="1">EC-137</strain>
    </source>
</reference>
<comment type="caution">
    <text evidence="1">The sequence shown here is derived from an EMBL/GenBank/DDBJ whole genome shotgun (WGS) entry which is preliminary data.</text>
</comment>
<gene>
    <name evidence="1" type="ORF">K488DRAFT_15430</name>
</gene>